<accession>A0AB34JFQ3</accession>
<feature type="region of interest" description="Disordered" evidence="1">
    <location>
        <begin position="294"/>
        <end position="328"/>
    </location>
</feature>
<feature type="compositionally biased region" description="Basic and acidic residues" evidence="1">
    <location>
        <begin position="363"/>
        <end position="379"/>
    </location>
</feature>
<evidence type="ECO:0000313" key="2">
    <source>
        <dbReference type="EMBL" id="KAL1519758.1"/>
    </source>
</evidence>
<gene>
    <name evidence="2" type="ORF">AB1Y20_023266</name>
</gene>
<dbReference type="Proteomes" id="UP001515480">
    <property type="component" value="Unassembled WGS sequence"/>
</dbReference>
<feature type="compositionally biased region" description="Basic and acidic residues" evidence="1">
    <location>
        <begin position="386"/>
        <end position="419"/>
    </location>
</feature>
<dbReference type="EMBL" id="JBGBPQ010000009">
    <property type="protein sequence ID" value="KAL1519758.1"/>
    <property type="molecule type" value="Genomic_DNA"/>
</dbReference>
<feature type="region of interest" description="Disordered" evidence="1">
    <location>
        <begin position="355"/>
        <end position="429"/>
    </location>
</feature>
<reference evidence="2 3" key="1">
    <citation type="journal article" date="2024" name="Science">
        <title>Giant polyketide synthase enzymes in the biosynthesis of giant marine polyether toxins.</title>
        <authorList>
            <person name="Fallon T.R."/>
            <person name="Shende V.V."/>
            <person name="Wierzbicki I.H."/>
            <person name="Pendleton A.L."/>
            <person name="Watervoot N.F."/>
            <person name="Auber R.P."/>
            <person name="Gonzalez D.J."/>
            <person name="Wisecaver J.H."/>
            <person name="Moore B.S."/>
        </authorList>
    </citation>
    <scope>NUCLEOTIDE SEQUENCE [LARGE SCALE GENOMIC DNA]</scope>
    <source>
        <strain evidence="2 3">12B1</strain>
    </source>
</reference>
<evidence type="ECO:0000313" key="3">
    <source>
        <dbReference type="Proteomes" id="UP001515480"/>
    </source>
</evidence>
<comment type="caution">
    <text evidence="2">The sequence shown here is derived from an EMBL/GenBank/DDBJ whole genome shotgun (WGS) entry which is preliminary data.</text>
</comment>
<organism evidence="2 3">
    <name type="scientific">Prymnesium parvum</name>
    <name type="common">Toxic golden alga</name>
    <dbReference type="NCBI Taxonomy" id="97485"/>
    <lineage>
        <taxon>Eukaryota</taxon>
        <taxon>Haptista</taxon>
        <taxon>Haptophyta</taxon>
        <taxon>Prymnesiophyceae</taxon>
        <taxon>Prymnesiales</taxon>
        <taxon>Prymnesiaceae</taxon>
        <taxon>Prymnesium</taxon>
    </lineage>
</organism>
<name>A0AB34JFQ3_PRYPA</name>
<evidence type="ECO:0000256" key="1">
    <source>
        <dbReference type="SAM" id="MobiDB-lite"/>
    </source>
</evidence>
<dbReference type="AlphaFoldDB" id="A0AB34JFQ3"/>
<feature type="compositionally biased region" description="Acidic residues" evidence="1">
    <location>
        <begin position="420"/>
        <end position="429"/>
    </location>
</feature>
<protein>
    <submittedName>
        <fullName evidence="2">Uncharacterized protein</fullName>
    </submittedName>
</protein>
<feature type="region of interest" description="Disordered" evidence="1">
    <location>
        <begin position="780"/>
        <end position="808"/>
    </location>
</feature>
<keyword evidence="3" id="KW-1185">Reference proteome</keyword>
<feature type="compositionally biased region" description="Low complexity" evidence="1">
    <location>
        <begin position="780"/>
        <end position="804"/>
    </location>
</feature>
<sequence length="821" mass="88694">MATLVDVALTHGERGGDGKPHFNVLERHEQLLRALSASARSREPSPQLAVLLHGSVQLLLRDSLLAAAADVAPPSTGAAAALARRDWLPARPVLRLEPAELLATGETRAHWHDREGGRHAQTARWSADGRVLRLLLVDGAPRAAAAPLSHRGWLEAVLSADEPTVRRWLAADVQLRHEGGEARGVQAVAAELRAWADALRHSRRLELSRVTHPSLTRTRAHVFVEPFAGDGCGRPAAEARLVQVTLRWGVEGGGEVIVQIVRRTLTLKPHALAAVPFDLWAAAAAAGGGGVLHAPEEEGYESDEAPAGGRAGGRARGRGGRARGAARGAAAPRGEVYELLLPRVDKRALASFRAAQAADAEEHEGRPLRREGRGGREAGEGVGGGDEGRLVAAEDHGKEEEVAGSERVKAEAGEGRAEDSCDEEGDVGEGVWDEEDWKEEAAAAGVVKAEADLKSDAAAVEAAMKYEGRVLLTTGPHAGTQFSVLDAHAALMRLQGQASASTLASLAAMLEDDVEYSLHASHLSAPAELSICGKAQVLQHLKREELPRCANRLVGVQPIELLLHSRTSARFGRAPPKPMPVERVRDVIEWGGSGGVRRWRRVVDPPLAQHDWLRCLSRGRTAELGRLLAEQVVFMMLDVAPPSVLHGKAAVLEAVEAMGVRMDGRVHFVGRTRELDRFEWPLPAALLSKLAQEKSPTAKRAARHAEPSISQAILVGDWTPRGAKWYSDKRITLRETAEWREEMSQPKIALLVWERLPHDHPQTKPVWAELLRKERRMKAEAQQARAKVPAAPARPAWSEAAAKPTVRSRKGLIAAMPGQEK</sequence>
<proteinExistence type="predicted"/>